<dbReference type="PANTHER" id="PTHR30627:SF1">
    <property type="entry name" value="PEPTIDOGLYCAN D,D-TRANSPEPTIDASE FTSI"/>
    <property type="match status" value="1"/>
</dbReference>
<dbReference type="SUPFAM" id="SSF56519">
    <property type="entry name" value="Penicillin binding protein dimerisation domain"/>
    <property type="match status" value="1"/>
</dbReference>
<sequence length="603" mass="66999">MTEYKQRFKYIILFILSLFAILLFRVIYLTYFNDNIINLKSSKYVQRGTIFDRRGIELAISRESATVGIDPTNIYDPELTAQELGPILGVPPNKLIDTIREKQNYFLLKREIELTKAEKIKALSLPGVRVEKEYKRIYPQGSLAASLLGFTGYDDDKALSGLEMLFNLELLSTPDAESSKGNNVHLTIDSIIQYRLEKSLQKAFLQTASKRGIGMIMDTETGKILAMASFPNFDPNHFQDFPLESHTNWSIRHVYEPGSTMKIFIALMLLNEGKILPGERFHCPGYIEIGKTTIRCTDNHGHVNLDEILQYSCNVGIIKAAQKIDEATYYNYMEKFKFGKRTNFSIHEAKGYLPPLNKWNKSTPYFLSIGQGLSVTPIQLISAAAAVVNGGILFEPSVVSQVTNSYGELVHEFSIKNELLGIKEGAAKKTLNAMSKAVSQGTGKKAYLENYFIAGKTGTSQKAKAGAGYQAGLFTASFLGFFPAEKPKYVGLIVFDEPGGDSHTGGGIAAPVFREVVESIIPIVEKSEKALVYRLKGERNKIYKLDPKVMPDLTGFTASETIQILKQLHQEYKIEGSGFVKSQDPKAGTSLGPNASIKIVLEP</sequence>
<dbReference type="SMART" id="SM00740">
    <property type="entry name" value="PASTA"/>
    <property type="match status" value="1"/>
</dbReference>
<dbReference type="InterPro" id="IPR005311">
    <property type="entry name" value="PBP_dimer"/>
</dbReference>
<dbReference type="GO" id="GO:0071555">
    <property type="term" value="P:cell wall organization"/>
    <property type="evidence" value="ECO:0007669"/>
    <property type="project" value="TreeGrafter"/>
</dbReference>
<comment type="caution">
    <text evidence="6">The sequence shown here is derived from an EMBL/GenBank/DDBJ whole genome shotgun (WGS) entry which is preliminary data.</text>
</comment>
<evidence type="ECO:0000256" key="1">
    <source>
        <dbReference type="ARBA" id="ARBA00004370"/>
    </source>
</evidence>
<keyword evidence="2" id="KW-0121">Carboxypeptidase</keyword>
<dbReference type="SUPFAM" id="SSF56601">
    <property type="entry name" value="beta-lactamase/transpeptidase-like"/>
    <property type="match status" value="1"/>
</dbReference>
<evidence type="ECO:0000259" key="5">
    <source>
        <dbReference type="PROSITE" id="PS51178"/>
    </source>
</evidence>
<keyword evidence="4" id="KW-0812">Transmembrane</keyword>
<dbReference type="Gene3D" id="3.30.450.330">
    <property type="match status" value="1"/>
</dbReference>
<evidence type="ECO:0000256" key="3">
    <source>
        <dbReference type="ARBA" id="ARBA00023136"/>
    </source>
</evidence>
<accession>A0A2M9Y4D9</accession>
<dbReference type="AlphaFoldDB" id="A0A2M9Y4D9"/>
<feature type="domain" description="PASTA" evidence="5">
    <location>
        <begin position="544"/>
        <end position="603"/>
    </location>
</feature>
<keyword evidence="7" id="KW-1185">Reference proteome</keyword>
<feature type="transmembrane region" description="Helical" evidence="4">
    <location>
        <begin position="12"/>
        <end position="32"/>
    </location>
</feature>
<dbReference type="CDD" id="cd06575">
    <property type="entry name" value="PASTA_Pbp2x-like_2"/>
    <property type="match status" value="1"/>
</dbReference>
<proteinExistence type="predicted"/>
<dbReference type="PROSITE" id="PS51178">
    <property type="entry name" value="PASTA"/>
    <property type="match status" value="1"/>
</dbReference>
<reference evidence="6" key="1">
    <citation type="journal article" date="2019" name="PLoS Negl. Trop. Dis.">
        <title>Revisiting the worldwide diversity of Leptospira species in the environment.</title>
        <authorList>
            <person name="Vincent A.T."/>
            <person name="Schiettekatte O."/>
            <person name="Bourhy P."/>
            <person name="Veyrier F.J."/>
            <person name="Picardeau M."/>
        </authorList>
    </citation>
    <scope>NUCLEOTIDE SEQUENCE [LARGE SCALE GENOMIC DNA]</scope>
    <source>
        <strain evidence="6">201800277</strain>
    </source>
</reference>
<dbReference type="PANTHER" id="PTHR30627">
    <property type="entry name" value="PEPTIDOGLYCAN D,D-TRANSPEPTIDASE"/>
    <property type="match status" value="1"/>
</dbReference>
<dbReference type="InterPro" id="IPR050515">
    <property type="entry name" value="Beta-lactam/transpept"/>
</dbReference>
<dbReference type="InterPro" id="IPR012338">
    <property type="entry name" value="Beta-lactam/transpept-like"/>
</dbReference>
<dbReference type="Proteomes" id="UP000297891">
    <property type="component" value="Unassembled WGS sequence"/>
</dbReference>
<organism evidence="6 7">
    <name type="scientific">Leptospira brenneri</name>
    <dbReference type="NCBI Taxonomy" id="2023182"/>
    <lineage>
        <taxon>Bacteria</taxon>
        <taxon>Pseudomonadati</taxon>
        <taxon>Spirochaetota</taxon>
        <taxon>Spirochaetia</taxon>
        <taxon>Leptospirales</taxon>
        <taxon>Leptospiraceae</taxon>
        <taxon>Leptospira</taxon>
    </lineage>
</organism>
<comment type="subcellular location">
    <subcellularLocation>
        <location evidence="1">Membrane</location>
    </subcellularLocation>
</comment>
<dbReference type="Pfam" id="PF03717">
    <property type="entry name" value="PBP_dimer"/>
    <property type="match status" value="1"/>
</dbReference>
<gene>
    <name evidence="6" type="ORF">EHQ30_07085</name>
</gene>
<protein>
    <submittedName>
        <fullName evidence="6">PASTA domain-containing protein</fullName>
    </submittedName>
</protein>
<dbReference type="SUPFAM" id="SSF54184">
    <property type="entry name" value="Penicillin-binding protein 2x (pbp-2x), c-terminal domain"/>
    <property type="match status" value="1"/>
</dbReference>
<keyword evidence="2" id="KW-0645">Protease</keyword>
<keyword evidence="2" id="KW-0378">Hydrolase</keyword>
<evidence type="ECO:0000313" key="7">
    <source>
        <dbReference type="Proteomes" id="UP000297891"/>
    </source>
</evidence>
<dbReference type="Gene3D" id="3.40.710.10">
    <property type="entry name" value="DD-peptidase/beta-lactamase superfamily"/>
    <property type="match status" value="1"/>
</dbReference>
<dbReference type="GO" id="GO:0005886">
    <property type="term" value="C:plasma membrane"/>
    <property type="evidence" value="ECO:0007669"/>
    <property type="project" value="TreeGrafter"/>
</dbReference>
<name>A0A2M9Y4D9_9LEPT</name>
<dbReference type="InterPro" id="IPR036138">
    <property type="entry name" value="PBP_dimer_sf"/>
</dbReference>
<dbReference type="Gene3D" id="3.90.1310.10">
    <property type="entry name" value="Penicillin-binding protein 2a (Domain 2)"/>
    <property type="match status" value="1"/>
</dbReference>
<dbReference type="EMBL" id="RQFP01000001">
    <property type="protein sequence ID" value="TGK96361.1"/>
    <property type="molecule type" value="Genomic_DNA"/>
</dbReference>
<dbReference type="OrthoDB" id="9770103at2"/>
<dbReference type="InterPro" id="IPR005543">
    <property type="entry name" value="PASTA_dom"/>
</dbReference>
<keyword evidence="4" id="KW-1133">Transmembrane helix</keyword>
<evidence type="ECO:0000313" key="6">
    <source>
        <dbReference type="EMBL" id="TGK96361.1"/>
    </source>
</evidence>
<evidence type="ECO:0000256" key="2">
    <source>
        <dbReference type="ARBA" id="ARBA00022645"/>
    </source>
</evidence>
<dbReference type="InterPro" id="IPR001460">
    <property type="entry name" value="PCN-bd_Tpept"/>
</dbReference>
<dbReference type="GO" id="GO:0008658">
    <property type="term" value="F:penicillin binding"/>
    <property type="evidence" value="ECO:0007669"/>
    <property type="project" value="InterPro"/>
</dbReference>
<dbReference type="RefSeq" id="WP_100789549.1">
    <property type="nucleotide sequence ID" value="NZ_NPDQ01000002.1"/>
</dbReference>
<keyword evidence="3 4" id="KW-0472">Membrane</keyword>
<dbReference type="Pfam" id="PF03793">
    <property type="entry name" value="PASTA"/>
    <property type="match status" value="1"/>
</dbReference>
<evidence type="ECO:0000256" key="4">
    <source>
        <dbReference type="SAM" id="Phobius"/>
    </source>
</evidence>
<dbReference type="Pfam" id="PF00905">
    <property type="entry name" value="Transpeptidase"/>
    <property type="match status" value="1"/>
</dbReference>
<dbReference type="GO" id="GO:0004180">
    <property type="term" value="F:carboxypeptidase activity"/>
    <property type="evidence" value="ECO:0007669"/>
    <property type="project" value="UniProtKB-KW"/>
</dbReference>